<dbReference type="AlphaFoldDB" id="A0A397VDI5"/>
<evidence type="ECO:0000313" key="2">
    <source>
        <dbReference type="EMBL" id="RIB17356.1"/>
    </source>
</evidence>
<dbReference type="InterPro" id="IPR001245">
    <property type="entry name" value="Ser-Thr/Tyr_kinase_cat_dom"/>
</dbReference>
<gene>
    <name evidence="2" type="ORF">C2G38_1438890</name>
</gene>
<organism evidence="2 3">
    <name type="scientific">Gigaspora rosea</name>
    <dbReference type="NCBI Taxonomy" id="44941"/>
    <lineage>
        <taxon>Eukaryota</taxon>
        <taxon>Fungi</taxon>
        <taxon>Fungi incertae sedis</taxon>
        <taxon>Mucoromycota</taxon>
        <taxon>Glomeromycotina</taxon>
        <taxon>Glomeromycetes</taxon>
        <taxon>Diversisporales</taxon>
        <taxon>Gigasporaceae</taxon>
        <taxon>Gigaspora</taxon>
    </lineage>
</organism>
<evidence type="ECO:0000259" key="1">
    <source>
        <dbReference type="PROSITE" id="PS50011"/>
    </source>
</evidence>
<sequence>MNEVLIYYTKSLIASYFGIILRRVSNHPNVISFYGVTKDSNGDYNMILQYASDGTLREYLMANFTKLQWTDKLCIAKEIALGLLFFT</sequence>
<dbReference type="SUPFAM" id="SSF56112">
    <property type="entry name" value="Protein kinase-like (PK-like)"/>
    <property type="match status" value="1"/>
</dbReference>
<evidence type="ECO:0000313" key="3">
    <source>
        <dbReference type="Proteomes" id="UP000266673"/>
    </source>
</evidence>
<dbReference type="GO" id="GO:0005524">
    <property type="term" value="F:ATP binding"/>
    <property type="evidence" value="ECO:0007669"/>
    <property type="project" value="InterPro"/>
</dbReference>
<dbReference type="InterPro" id="IPR011009">
    <property type="entry name" value="Kinase-like_dom_sf"/>
</dbReference>
<dbReference type="Proteomes" id="UP000266673">
    <property type="component" value="Unassembled WGS sequence"/>
</dbReference>
<dbReference type="PROSITE" id="PS50011">
    <property type="entry name" value="PROTEIN_KINASE_DOM"/>
    <property type="match status" value="1"/>
</dbReference>
<reference evidence="2 3" key="1">
    <citation type="submission" date="2018-06" db="EMBL/GenBank/DDBJ databases">
        <title>Comparative genomics reveals the genomic features of Rhizophagus irregularis, R. cerebriforme, R. diaphanum and Gigaspora rosea, and their symbiotic lifestyle signature.</title>
        <authorList>
            <person name="Morin E."/>
            <person name="San Clemente H."/>
            <person name="Chen E.C.H."/>
            <person name="De La Providencia I."/>
            <person name="Hainaut M."/>
            <person name="Kuo A."/>
            <person name="Kohler A."/>
            <person name="Murat C."/>
            <person name="Tang N."/>
            <person name="Roy S."/>
            <person name="Loubradou J."/>
            <person name="Henrissat B."/>
            <person name="Grigoriev I.V."/>
            <person name="Corradi N."/>
            <person name="Roux C."/>
            <person name="Martin F.M."/>
        </authorList>
    </citation>
    <scope>NUCLEOTIDE SEQUENCE [LARGE SCALE GENOMIC DNA]</scope>
    <source>
        <strain evidence="2 3">DAOM 194757</strain>
    </source>
</reference>
<protein>
    <recommendedName>
        <fullName evidence="1">Protein kinase domain-containing protein</fullName>
    </recommendedName>
</protein>
<dbReference type="GO" id="GO:0004672">
    <property type="term" value="F:protein kinase activity"/>
    <property type="evidence" value="ECO:0007669"/>
    <property type="project" value="InterPro"/>
</dbReference>
<dbReference type="OrthoDB" id="10261027at2759"/>
<feature type="domain" description="Protein kinase" evidence="1">
    <location>
        <begin position="1"/>
        <end position="87"/>
    </location>
</feature>
<dbReference type="Gene3D" id="1.10.510.10">
    <property type="entry name" value="Transferase(Phosphotransferase) domain 1"/>
    <property type="match status" value="1"/>
</dbReference>
<name>A0A397VDI5_9GLOM</name>
<proteinExistence type="predicted"/>
<dbReference type="Pfam" id="PF07714">
    <property type="entry name" value="PK_Tyr_Ser-Thr"/>
    <property type="match status" value="1"/>
</dbReference>
<accession>A0A397VDI5</accession>
<dbReference type="InterPro" id="IPR000719">
    <property type="entry name" value="Prot_kinase_dom"/>
</dbReference>
<comment type="caution">
    <text evidence="2">The sequence shown here is derived from an EMBL/GenBank/DDBJ whole genome shotgun (WGS) entry which is preliminary data.</text>
</comment>
<dbReference type="EMBL" id="QKWP01000611">
    <property type="protein sequence ID" value="RIB17356.1"/>
    <property type="molecule type" value="Genomic_DNA"/>
</dbReference>
<keyword evidence="3" id="KW-1185">Reference proteome</keyword>